<name>A0A937CSQ7_9BURK</name>
<keyword evidence="2" id="KW-0808">Transferase</keyword>
<dbReference type="GO" id="GO:0008168">
    <property type="term" value="F:methyltransferase activity"/>
    <property type="evidence" value="ECO:0007669"/>
    <property type="project" value="UniProtKB-KW"/>
</dbReference>
<dbReference type="AlphaFoldDB" id="A0A937CSQ7"/>
<protein>
    <submittedName>
        <fullName evidence="4">Class I SAM-dependent methyltransferase</fullName>
    </submittedName>
</protein>
<dbReference type="InterPro" id="IPR051052">
    <property type="entry name" value="Diverse_substrate_MTase"/>
</dbReference>
<dbReference type="PANTHER" id="PTHR44942">
    <property type="entry name" value="METHYLTRANSF_11 DOMAIN-CONTAINING PROTEIN"/>
    <property type="match status" value="1"/>
</dbReference>
<reference evidence="4 5" key="1">
    <citation type="journal article" date="2017" name="Int. J. Syst. Evol. Microbiol.">
        <title>Ramlibacter monticola sp. nov., isolated from forest soil.</title>
        <authorList>
            <person name="Chaudhary D.K."/>
            <person name="Kim J."/>
        </authorList>
    </citation>
    <scope>NUCLEOTIDE SEQUENCE [LARGE SCALE GENOMIC DNA]</scope>
    <source>
        <strain evidence="4 5">KACC 19175</strain>
    </source>
</reference>
<dbReference type="InterPro" id="IPR029063">
    <property type="entry name" value="SAM-dependent_MTases_sf"/>
</dbReference>
<dbReference type="Pfam" id="PF13649">
    <property type="entry name" value="Methyltransf_25"/>
    <property type="match status" value="1"/>
</dbReference>
<gene>
    <name evidence="4" type="ORF">JJ685_06375</name>
</gene>
<proteinExistence type="predicted"/>
<dbReference type="CDD" id="cd02440">
    <property type="entry name" value="AdoMet_MTases"/>
    <property type="match status" value="1"/>
</dbReference>
<dbReference type="Gene3D" id="3.40.50.150">
    <property type="entry name" value="Vaccinia Virus protein VP39"/>
    <property type="match status" value="1"/>
</dbReference>
<accession>A0A937CSQ7</accession>
<sequence length="404" mass="44733">MNSTAIAQLTRERLRASPNFVLAFSQDGRPYVAQETEPYLQYWLSQRYRILLSLFSGPRGATGAQVVEAYFRLTDSEPQEAERKRVLKAVADMRQAGVLVGTRDDVSRYDARMAQDYLRHRPFPADLASFLVRETGIGPQTRVLDLAGGPGSLALQLAQVPANVTLMDLSRGFVRAARATAAGRGVALEAIHESANRLMYSDAEYDVVTLSQAIHWLDDVLVCRGITRTLAPDGSFLVIQATMDLDDAHPLAFVFGKDSILGRKDPQPFPQQVQALARRLSLLFEALDAPDVHRHDPTQRFAGEEAAPPARVVPAKVSFFRQRRPFDLGYARAFLSDEHIRPTGLAPEQFWADVEARCAAATPRQLEGHFDWAVLHFRRGGVPGVPADFGACEVQSLAWEPAQD</sequence>
<keyword evidence="1 4" id="KW-0489">Methyltransferase</keyword>
<evidence type="ECO:0000313" key="5">
    <source>
        <dbReference type="Proteomes" id="UP000599109"/>
    </source>
</evidence>
<comment type="caution">
    <text evidence="4">The sequence shown here is derived from an EMBL/GenBank/DDBJ whole genome shotgun (WGS) entry which is preliminary data.</text>
</comment>
<dbReference type="EMBL" id="JAEQNE010000001">
    <property type="protein sequence ID" value="MBL0390768.1"/>
    <property type="molecule type" value="Genomic_DNA"/>
</dbReference>
<evidence type="ECO:0000313" key="4">
    <source>
        <dbReference type="EMBL" id="MBL0390768.1"/>
    </source>
</evidence>
<dbReference type="PANTHER" id="PTHR44942:SF4">
    <property type="entry name" value="METHYLTRANSFERASE TYPE 11 DOMAIN-CONTAINING PROTEIN"/>
    <property type="match status" value="1"/>
</dbReference>
<evidence type="ECO:0000256" key="2">
    <source>
        <dbReference type="ARBA" id="ARBA00022679"/>
    </source>
</evidence>
<dbReference type="RefSeq" id="WP_201673348.1">
    <property type="nucleotide sequence ID" value="NZ_JAEQNE010000001.1"/>
</dbReference>
<feature type="domain" description="Methyltransferase" evidence="3">
    <location>
        <begin position="143"/>
        <end position="234"/>
    </location>
</feature>
<dbReference type="GO" id="GO:0032259">
    <property type="term" value="P:methylation"/>
    <property type="evidence" value="ECO:0007669"/>
    <property type="project" value="UniProtKB-KW"/>
</dbReference>
<evidence type="ECO:0000259" key="3">
    <source>
        <dbReference type="Pfam" id="PF13649"/>
    </source>
</evidence>
<organism evidence="4 5">
    <name type="scientific">Ramlibacter monticola</name>
    <dbReference type="NCBI Taxonomy" id="1926872"/>
    <lineage>
        <taxon>Bacteria</taxon>
        <taxon>Pseudomonadati</taxon>
        <taxon>Pseudomonadota</taxon>
        <taxon>Betaproteobacteria</taxon>
        <taxon>Burkholderiales</taxon>
        <taxon>Comamonadaceae</taxon>
        <taxon>Ramlibacter</taxon>
    </lineage>
</organism>
<evidence type="ECO:0000256" key="1">
    <source>
        <dbReference type="ARBA" id="ARBA00022603"/>
    </source>
</evidence>
<dbReference type="Proteomes" id="UP000599109">
    <property type="component" value="Unassembled WGS sequence"/>
</dbReference>
<dbReference type="SUPFAM" id="SSF53335">
    <property type="entry name" value="S-adenosyl-L-methionine-dependent methyltransferases"/>
    <property type="match status" value="1"/>
</dbReference>
<keyword evidence="5" id="KW-1185">Reference proteome</keyword>
<dbReference type="InterPro" id="IPR041698">
    <property type="entry name" value="Methyltransf_25"/>
</dbReference>